<dbReference type="InterPro" id="IPR038538">
    <property type="entry name" value="MTERF_sf"/>
</dbReference>
<evidence type="ECO:0000256" key="2">
    <source>
        <dbReference type="ARBA" id="ARBA00022946"/>
    </source>
</evidence>
<dbReference type="InterPro" id="IPR003690">
    <property type="entry name" value="MTERF"/>
</dbReference>
<evidence type="ECO:0000313" key="5">
    <source>
        <dbReference type="Proteomes" id="UP001153069"/>
    </source>
</evidence>
<protein>
    <submittedName>
        <fullName evidence="4">Mitochondrial transcription termination</fullName>
    </submittedName>
</protein>
<dbReference type="Proteomes" id="UP001153069">
    <property type="component" value="Unassembled WGS sequence"/>
</dbReference>
<organism evidence="4 5">
    <name type="scientific">Seminavis robusta</name>
    <dbReference type="NCBI Taxonomy" id="568900"/>
    <lineage>
        <taxon>Eukaryota</taxon>
        <taxon>Sar</taxon>
        <taxon>Stramenopiles</taxon>
        <taxon>Ochrophyta</taxon>
        <taxon>Bacillariophyta</taxon>
        <taxon>Bacillariophyceae</taxon>
        <taxon>Bacillariophycidae</taxon>
        <taxon>Naviculales</taxon>
        <taxon>Naviculaceae</taxon>
        <taxon>Seminavis</taxon>
    </lineage>
</organism>
<dbReference type="PANTHER" id="PTHR13068:SF112">
    <property type="entry name" value="TRANSCRIPTION TERMINATION FACTOR 3, MITOCHONDRIAL"/>
    <property type="match status" value="1"/>
</dbReference>
<gene>
    <name evidence="4" type="ORF">SEMRO_230_G093340.1</name>
</gene>
<accession>A0A9N8DML2</accession>
<feature type="chain" id="PRO_5040266624" evidence="3">
    <location>
        <begin position="21"/>
        <end position="435"/>
    </location>
</feature>
<keyword evidence="3" id="KW-0732">Signal</keyword>
<dbReference type="GO" id="GO:0003676">
    <property type="term" value="F:nucleic acid binding"/>
    <property type="evidence" value="ECO:0007669"/>
    <property type="project" value="InterPro"/>
</dbReference>
<comment type="caution">
    <text evidence="4">The sequence shown here is derived from an EMBL/GenBank/DDBJ whole genome shotgun (WGS) entry which is preliminary data.</text>
</comment>
<keyword evidence="2" id="KW-0809">Transit peptide</keyword>
<name>A0A9N8DML2_9STRA</name>
<dbReference type="AlphaFoldDB" id="A0A9N8DML2"/>
<evidence type="ECO:0000256" key="1">
    <source>
        <dbReference type="ARBA" id="ARBA00007692"/>
    </source>
</evidence>
<evidence type="ECO:0000256" key="3">
    <source>
        <dbReference type="SAM" id="SignalP"/>
    </source>
</evidence>
<dbReference type="Gene3D" id="1.25.70.10">
    <property type="entry name" value="Transcription termination factor 3, mitochondrial"/>
    <property type="match status" value="2"/>
</dbReference>
<proteinExistence type="inferred from homology"/>
<keyword evidence="5" id="KW-1185">Reference proteome</keyword>
<feature type="signal peptide" evidence="3">
    <location>
        <begin position="1"/>
        <end position="20"/>
    </location>
</feature>
<dbReference type="SMART" id="SM00733">
    <property type="entry name" value="Mterf"/>
    <property type="match status" value="8"/>
</dbReference>
<dbReference type="Pfam" id="PF02536">
    <property type="entry name" value="mTERF"/>
    <property type="match status" value="1"/>
</dbReference>
<dbReference type="PANTHER" id="PTHR13068">
    <property type="entry name" value="CGI-12 PROTEIN-RELATED"/>
    <property type="match status" value="1"/>
</dbReference>
<reference evidence="4" key="1">
    <citation type="submission" date="2020-06" db="EMBL/GenBank/DDBJ databases">
        <authorList>
            <consortium name="Plant Systems Biology data submission"/>
        </authorList>
    </citation>
    <scope>NUCLEOTIDE SEQUENCE</scope>
    <source>
        <strain evidence="4">D6</strain>
    </source>
</reference>
<dbReference type="EMBL" id="CAICTM010000229">
    <property type="protein sequence ID" value="CAB9505417.1"/>
    <property type="molecule type" value="Genomic_DNA"/>
</dbReference>
<sequence>MLRLVHLCLFLFQHQRGNSAHAFQAGKRGLWEYDGHNTLHKGSGGHDVLLGSFPPPLGTSSLYARPKRTDEAEDARRIAIQQRLGMTDSEIETTLMKWGSLLSITTENVLGTIDFLQQHLHSDQTTLKTIIMRSPRCIGFKVSTLRYKLDWFQDNFGWSRKELLKVLSKQPVLLTLSIHDNLEPSLYWFQETLNLTDERLSKVLKTNPQLLLSNKKTFAQKTEWLQKRLELETKEEISIVIGKAPVILGFATNAIDCKINWLQSSLELTDLEVAKLIWKFPLLVAMSIEENMQPTLNWLVNRLGVRTTKKVVSLLPQVLGLSIQDGIEPKLEFLRREFGLNEEGLLNMIEKMPALLSMSCSNIGNTLQFYSERYGEDLALQYVIGSPSLLTYSMKNRLIPRWEEAEELGFEAEVAIHVLAQSTNKKWNLFVESKG</sequence>
<comment type="similarity">
    <text evidence="1">Belongs to the mTERF family.</text>
</comment>
<dbReference type="OrthoDB" id="187447at2759"/>
<evidence type="ECO:0000313" key="4">
    <source>
        <dbReference type="EMBL" id="CAB9505417.1"/>
    </source>
</evidence>